<evidence type="ECO:0000313" key="3">
    <source>
        <dbReference type="EMBL" id="CDK24817.1"/>
    </source>
</evidence>
<accession>W6MJV4</accession>
<reference evidence="3" key="2">
    <citation type="submission" date="2014-02" db="EMBL/GenBank/DDBJ databases">
        <title>Complete DNA sequence of /Kuraishia capsulata/ illustrates novel genomic features among budding yeasts (/Saccharomycotina/).</title>
        <authorList>
            <person name="Morales L."/>
            <person name="Noel B."/>
            <person name="Porcel B."/>
            <person name="Marcet-Houben M."/>
            <person name="Hullo M-F."/>
            <person name="Sacerdot C."/>
            <person name="Tekaia F."/>
            <person name="Leh-Louis V."/>
            <person name="Despons L."/>
            <person name="Khanna V."/>
            <person name="Aury J-M."/>
            <person name="Barbe V."/>
            <person name="Couloux A."/>
            <person name="Labadie K."/>
            <person name="Pelletier E."/>
            <person name="Souciet J-L."/>
            <person name="Boekhout T."/>
            <person name="Gabaldon T."/>
            <person name="Wincker P."/>
            <person name="Dujon B."/>
        </authorList>
    </citation>
    <scope>NUCLEOTIDE SEQUENCE</scope>
    <source>
        <strain evidence="3">CBS 1993</strain>
    </source>
</reference>
<reference evidence="3" key="1">
    <citation type="submission" date="2013-12" db="EMBL/GenBank/DDBJ databases">
        <authorList>
            <person name="Genoscope - CEA"/>
        </authorList>
    </citation>
    <scope>NUCLEOTIDE SEQUENCE</scope>
    <source>
        <strain evidence="3">CBS 1993</strain>
    </source>
</reference>
<evidence type="ECO:0000256" key="1">
    <source>
        <dbReference type="SAM" id="Coils"/>
    </source>
</evidence>
<feature type="compositionally biased region" description="Basic residues" evidence="2">
    <location>
        <begin position="473"/>
        <end position="494"/>
    </location>
</feature>
<feature type="region of interest" description="Disordered" evidence="2">
    <location>
        <begin position="153"/>
        <end position="176"/>
    </location>
</feature>
<organism evidence="3 4">
    <name type="scientific">Kuraishia capsulata CBS 1993</name>
    <dbReference type="NCBI Taxonomy" id="1382522"/>
    <lineage>
        <taxon>Eukaryota</taxon>
        <taxon>Fungi</taxon>
        <taxon>Dikarya</taxon>
        <taxon>Ascomycota</taxon>
        <taxon>Saccharomycotina</taxon>
        <taxon>Pichiomycetes</taxon>
        <taxon>Pichiales</taxon>
        <taxon>Pichiaceae</taxon>
        <taxon>Kuraishia</taxon>
    </lineage>
</organism>
<evidence type="ECO:0000256" key="2">
    <source>
        <dbReference type="SAM" id="MobiDB-lite"/>
    </source>
</evidence>
<feature type="coiled-coil region" evidence="1">
    <location>
        <begin position="304"/>
        <end position="353"/>
    </location>
</feature>
<evidence type="ECO:0000313" key="4">
    <source>
        <dbReference type="Proteomes" id="UP000019384"/>
    </source>
</evidence>
<dbReference type="RefSeq" id="XP_022456832.1">
    <property type="nucleotide sequence ID" value="XM_022605356.1"/>
</dbReference>
<proteinExistence type="predicted"/>
<name>W6MJV4_9ASCO</name>
<sequence>MPLRVVEGTFTVRHRGDHSHSGPNRNAAVAVRAAVFWTTWNGVVVEKLIPSFFWSANFLPDMTEKARISCRLRPKGQLLITRVDTQENNVKSSNAWTNVCSANKASGISESQDDDIQITSVRVIEKSADSGTSELSSVTSPTFKPGVLLSMASQQGSTQAKKPKSLRKPRSPPVNLFKFQRDETKALDSEKDNFEEKVSLFKNSILGTKREAASTETHANGLNLATGNYSGNLPHQVQQGSIFNDVSATRIEMQALHANFENMCKDVRILNTKLESLKEAPCADYLIRENQVLKQQLNDISGRLSEKSLKTVRLQKQVEELRSRNEASIAKSLENQTKQLQTLLENYASLKGNAEQTPVELLKEILQLVKVTSDDSTLHLKQLKKDSYMSSSQIIQELRSQSSRQSVTSKLMKDQFQKLIGLQGKPDCPNDASLNAATQTYVDHEPDLNLSSNVKIKVEDFLEGQQPVDEAQRKKKLRCHASPKSKKLFKVSDD</sequence>
<feature type="region of interest" description="Disordered" evidence="2">
    <location>
        <begin position="467"/>
        <end position="494"/>
    </location>
</feature>
<protein>
    <submittedName>
        <fullName evidence="3">Uncharacterized protein</fullName>
    </submittedName>
</protein>
<keyword evidence="4" id="KW-1185">Reference proteome</keyword>
<dbReference type="AlphaFoldDB" id="W6MJV4"/>
<feature type="compositionally biased region" description="Basic residues" evidence="2">
    <location>
        <begin position="161"/>
        <end position="170"/>
    </location>
</feature>
<gene>
    <name evidence="3" type="ORF">KUCA_T00000784001</name>
</gene>
<keyword evidence="1" id="KW-0175">Coiled coil</keyword>
<dbReference type="GeneID" id="34518220"/>
<dbReference type="HOGENOM" id="CLU_552144_0_0_1"/>
<dbReference type="Proteomes" id="UP000019384">
    <property type="component" value="Unassembled WGS sequence"/>
</dbReference>
<dbReference type="EMBL" id="HG793125">
    <property type="protein sequence ID" value="CDK24817.1"/>
    <property type="molecule type" value="Genomic_DNA"/>
</dbReference>